<dbReference type="AlphaFoldDB" id="A0A1X7ARA9"/>
<gene>
    <name evidence="4" type="ORF">EHSB41UT_04500</name>
</gene>
<organism evidence="4 5">
    <name type="scientific">Parendozoicomonas haliclonae</name>
    <dbReference type="NCBI Taxonomy" id="1960125"/>
    <lineage>
        <taxon>Bacteria</taxon>
        <taxon>Pseudomonadati</taxon>
        <taxon>Pseudomonadota</taxon>
        <taxon>Gammaproteobacteria</taxon>
        <taxon>Oceanospirillales</taxon>
        <taxon>Endozoicomonadaceae</taxon>
        <taxon>Parendozoicomonas</taxon>
    </lineage>
</organism>
<dbReference type="InterPro" id="IPR000182">
    <property type="entry name" value="GNAT_dom"/>
</dbReference>
<dbReference type="PANTHER" id="PTHR43420">
    <property type="entry name" value="ACETYLTRANSFERASE"/>
    <property type="match status" value="1"/>
</dbReference>
<dbReference type="Pfam" id="PF00583">
    <property type="entry name" value="Acetyltransf_1"/>
    <property type="match status" value="1"/>
</dbReference>
<dbReference type="InterPro" id="IPR050680">
    <property type="entry name" value="YpeA/RimI_acetyltransf"/>
</dbReference>
<dbReference type="PANTHER" id="PTHR43420:SF47">
    <property type="entry name" value="N-ACETYLTRANSFERASE DOMAIN-CONTAINING PROTEIN"/>
    <property type="match status" value="1"/>
</dbReference>
<evidence type="ECO:0000259" key="3">
    <source>
        <dbReference type="PROSITE" id="PS51186"/>
    </source>
</evidence>
<sequence>MTIQLLPVTRENAHHALTIRAAEPELYYLHFNTHWLGHTLTNNDIECAFISTGKEIVGFVAFGQSYKDQYLTQPQGQNLAELHHIVIQPEHQHKGVGKQAIQLIAKQLEGRGYCSLQVAHHPDSEKAARFYQSLGFYEVGLKDDEDRLLEIDLPALIQATVA</sequence>
<name>A0A1X7ARA9_9GAMM</name>
<keyword evidence="1 4" id="KW-0808">Transferase</keyword>
<keyword evidence="2" id="KW-0012">Acyltransferase</keyword>
<dbReference type="InterPro" id="IPR016181">
    <property type="entry name" value="Acyl_CoA_acyltransferase"/>
</dbReference>
<dbReference type="PROSITE" id="PS51186">
    <property type="entry name" value="GNAT"/>
    <property type="match status" value="1"/>
</dbReference>
<dbReference type="Gene3D" id="3.40.630.30">
    <property type="match status" value="1"/>
</dbReference>
<dbReference type="Proteomes" id="UP000196573">
    <property type="component" value="Unassembled WGS sequence"/>
</dbReference>
<accession>A0A1X7ARA9</accession>
<proteinExistence type="predicted"/>
<dbReference type="OrthoDB" id="8304386at2"/>
<dbReference type="CDD" id="cd04301">
    <property type="entry name" value="NAT_SF"/>
    <property type="match status" value="1"/>
</dbReference>
<feature type="domain" description="N-acetyltransferase" evidence="3">
    <location>
        <begin position="1"/>
        <end position="154"/>
    </location>
</feature>
<evidence type="ECO:0000313" key="4">
    <source>
        <dbReference type="EMBL" id="SMA50683.1"/>
    </source>
</evidence>
<evidence type="ECO:0000256" key="1">
    <source>
        <dbReference type="ARBA" id="ARBA00022679"/>
    </source>
</evidence>
<dbReference type="EMBL" id="FWPT01000015">
    <property type="protein sequence ID" value="SMA50683.1"/>
    <property type="molecule type" value="Genomic_DNA"/>
</dbReference>
<keyword evidence="5" id="KW-1185">Reference proteome</keyword>
<evidence type="ECO:0000256" key="2">
    <source>
        <dbReference type="ARBA" id="ARBA00023315"/>
    </source>
</evidence>
<dbReference type="GO" id="GO:0016747">
    <property type="term" value="F:acyltransferase activity, transferring groups other than amino-acyl groups"/>
    <property type="evidence" value="ECO:0007669"/>
    <property type="project" value="InterPro"/>
</dbReference>
<dbReference type="SUPFAM" id="SSF55729">
    <property type="entry name" value="Acyl-CoA N-acyltransferases (Nat)"/>
    <property type="match status" value="1"/>
</dbReference>
<protein>
    <submittedName>
        <fullName evidence="4">Ribosomal-protein-alanine N-acetyltransferase</fullName>
    </submittedName>
</protein>
<dbReference type="RefSeq" id="WP_087113122.1">
    <property type="nucleotide sequence ID" value="NZ_CBCSCN010000015.1"/>
</dbReference>
<reference evidence="4 5" key="1">
    <citation type="submission" date="2017-03" db="EMBL/GenBank/DDBJ databases">
        <authorList>
            <person name="Afonso C.L."/>
            <person name="Miller P.J."/>
            <person name="Scott M.A."/>
            <person name="Spackman E."/>
            <person name="Goraichik I."/>
            <person name="Dimitrov K.M."/>
            <person name="Suarez D.L."/>
            <person name="Swayne D.E."/>
        </authorList>
    </citation>
    <scope>NUCLEOTIDE SEQUENCE [LARGE SCALE GENOMIC DNA]</scope>
    <source>
        <strain evidence="4">SB41UT1</strain>
    </source>
</reference>
<evidence type="ECO:0000313" key="5">
    <source>
        <dbReference type="Proteomes" id="UP000196573"/>
    </source>
</evidence>